<dbReference type="EMBL" id="AMZH03000721">
    <property type="protein sequence ID" value="RRT82311.1"/>
    <property type="molecule type" value="Genomic_DNA"/>
</dbReference>
<dbReference type="Proteomes" id="UP000287651">
    <property type="component" value="Unassembled WGS sequence"/>
</dbReference>
<evidence type="ECO:0000256" key="7">
    <source>
        <dbReference type="ARBA" id="ARBA00022801"/>
    </source>
</evidence>
<dbReference type="UniPathway" id="UPA00545">
    <property type="reaction ID" value="UER00823"/>
</dbReference>
<dbReference type="SMART" id="SM00856">
    <property type="entry name" value="PMEI"/>
    <property type="match status" value="1"/>
</dbReference>
<dbReference type="SUPFAM" id="SSF101148">
    <property type="entry name" value="Plant invertase/pectin methylesterase inhibitor"/>
    <property type="match status" value="1"/>
</dbReference>
<evidence type="ECO:0000256" key="3">
    <source>
        <dbReference type="ARBA" id="ARBA00006027"/>
    </source>
</evidence>
<evidence type="ECO:0000313" key="17">
    <source>
        <dbReference type="EMBL" id="RRT82311.1"/>
    </source>
</evidence>
<name>A0A427B1C0_ENSVE</name>
<evidence type="ECO:0000256" key="1">
    <source>
        <dbReference type="ARBA" id="ARBA00004191"/>
    </source>
</evidence>
<evidence type="ECO:0000256" key="5">
    <source>
        <dbReference type="ARBA" id="ARBA00013229"/>
    </source>
</evidence>
<keyword evidence="10" id="KW-0325">Glycoprotein</keyword>
<comment type="subcellular location">
    <subcellularLocation>
        <location evidence="1">Secreted</location>
        <location evidence="1">Cell wall</location>
    </subcellularLocation>
</comment>
<comment type="function">
    <text evidence="12">Acts in the modification of cell walls via demethylesterification of cell wall pectin.</text>
</comment>
<organism evidence="17 18">
    <name type="scientific">Ensete ventricosum</name>
    <name type="common">Abyssinian banana</name>
    <name type="synonym">Musa ensete</name>
    <dbReference type="NCBI Taxonomy" id="4639"/>
    <lineage>
        <taxon>Eukaryota</taxon>
        <taxon>Viridiplantae</taxon>
        <taxon>Streptophyta</taxon>
        <taxon>Embryophyta</taxon>
        <taxon>Tracheophyta</taxon>
        <taxon>Spermatophyta</taxon>
        <taxon>Magnoliopsida</taxon>
        <taxon>Liliopsida</taxon>
        <taxon>Zingiberales</taxon>
        <taxon>Musaceae</taxon>
        <taxon>Ensete</taxon>
    </lineage>
</organism>
<dbReference type="InterPro" id="IPR006501">
    <property type="entry name" value="Pectinesterase_inhib_dom"/>
</dbReference>
<evidence type="ECO:0000256" key="14">
    <source>
        <dbReference type="RuleBase" id="RU000589"/>
    </source>
</evidence>
<dbReference type="FunFam" id="2.160.20.10:FF:000029">
    <property type="entry name" value="Pectinesterase 4"/>
    <property type="match status" value="1"/>
</dbReference>
<feature type="chain" id="PRO_5019402276" description="Pectinesterase" evidence="15">
    <location>
        <begin position="41"/>
        <end position="560"/>
    </location>
</feature>
<comment type="similarity">
    <text evidence="4">In the C-terminal section; belongs to the pectinesterase family.</text>
</comment>
<dbReference type="InterPro" id="IPR012334">
    <property type="entry name" value="Pectin_lyas_fold"/>
</dbReference>
<comment type="pathway">
    <text evidence="2 14">Glycan metabolism; pectin degradation; 2-dehydro-3-deoxy-D-gluconate from pectin: step 1/5.</text>
</comment>
<evidence type="ECO:0000256" key="11">
    <source>
        <dbReference type="ARBA" id="ARBA00047928"/>
    </source>
</evidence>
<protein>
    <recommendedName>
        <fullName evidence="5 14">Pectinesterase</fullName>
        <ecNumber evidence="5 14">3.1.1.11</ecNumber>
    </recommendedName>
</protein>
<keyword evidence="6" id="KW-0134">Cell wall</keyword>
<evidence type="ECO:0000259" key="16">
    <source>
        <dbReference type="SMART" id="SM00856"/>
    </source>
</evidence>
<evidence type="ECO:0000256" key="12">
    <source>
        <dbReference type="ARBA" id="ARBA00057335"/>
    </source>
</evidence>
<proteinExistence type="inferred from homology"/>
<accession>A0A427B1C0</accession>
<feature type="active site" evidence="13">
    <location>
        <position position="400"/>
    </location>
</feature>
<feature type="domain" description="Pectinesterase inhibitor" evidence="16">
    <location>
        <begin position="44"/>
        <end position="193"/>
    </location>
</feature>
<dbReference type="PANTHER" id="PTHR31707">
    <property type="entry name" value="PECTINESTERASE"/>
    <property type="match status" value="1"/>
</dbReference>
<evidence type="ECO:0000256" key="6">
    <source>
        <dbReference type="ARBA" id="ARBA00022512"/>
    </source>
</evidence>
<comment type="catalytic activity">
    <reaction evidence="11 14">
        <text>[(1-&gt;4)-alpha-D-galacturonosyl methyl ester](n) + n H2O = [(1-&gt;4)-alpha-D-galacturonosyl](n) + n methanol + n H(+)</text>
        <dbReference type="Rhea" id="RHEA:22380"/>
        <dbReference type="Rhea" id="RHEA-COMP:14570"/>
        <dbReference type="Rhea" id="RHEA-COMP:14573"/>
        <dbReference type="ChEBI" id="CHEBI:15377"/>
        <dbReference type="ChEBI" id="CHEBI:15378"/>
        <dbReference type="ChEBI" id="CHEBI:17790"/>
        <dbReference type="ChEBI" id="CHEBI:140522"/>
        <dbReference type="ChEBI" id="CHEBI:140523"/>
        <dbReference type="EC" id="3.1.1.11"/>
    </reaction>
</comment>
<dbReference type="EC" id="3.1.1.11" evidence="5 14"/>
<dbReference type="GO" id="GO:0042545">
    <property type="term" value="P:cell wall modification"/>
    <property type="evidence" value="ECO:0007669"/>
    <property type="project" value="UniProtKB-UniRule"/>
</dbReference>
<keyword evidence="15" id="KW-0732">Signal</keyword>
<keyword evidence="8 14" id="KW-0063">Aspartyl esterase</keyword>
<dbReference type="AlphaFoldDB" id="A0A427B1C0"/>
<evidence type="ECO:0000256" key="15">
    <source>
        <dbReference type="SAM" id="SignalP"/>
    </source>
</evidence>
<dbReference type="NCBIfam" id="TIGR01614">
    <property type="entry name" value="PME_inhib"/>
    <property type="match status" value="1"/>
</dbReference>
<keyword evidence="6" id="KW-0964">Secreted</keyword>
<evidence type="ECO:0000313" key="18">
    <source>
        <dbReference type="Proteomes" id="UP000287651"/>
    </source>
</evidence>
<keyword evidence="7 14" id="KW-0378">Hydrolase</keyword>
<evidence type="ECO:0000256" key="4">
    <source>
        <dbReference type="ARBA" id="ARBA00007786"/>
    </source>
</evidence>
<evidence type="ECO:0000256" key="8">
    <source>
        <dbReference type="ARBA" id="ARBA00023085"/>
    </source>
</evidence>
<dbReference type="InterPro" id="IPR033131">
    <property type="entry name" value="Pectinesterase_Asp_AS"/>
</dbReference>
<dbReference type="Gene3D" id="1.20.140.40">
    <property type="entry name" value="Invertase/pectin methylesterase inhibitor family protein"/>
    <property type="match status" value="1"/>
</dbReference>
<dbReference type="GO" id="GO:0045490">
    <property type="term" value="P:pectin catabolic process"/>
    <property type="evidence" value="ECO:0007669"/>
    <property type="project" value="UniProtKB-UniRule"/>
</dbReference>
<dbReference type="Pfam" id="PF01095">
    <property type="entry name" value="Pectinesterase"/>
    <property type="match status" value="1"/>
</dbReference>
<dbReference type="GO" id="GO:0004857">
    <property type="term" value="F:enzyme inhibitor activity"/>
    <property type="evidence" value="ECO:0007669"/>
    <property type="project" value="InterPro"/>
</dbReference>
<comment type="similarity">
    <text evidence="3">In the N-terminal section; belongs to the PMEI family.</text>
</comment>
<reference evidence="17 18" key="1">
    <citation type="journal article" date="2014" name="Agronomy (Basel)">
        <title>A Draft Genome Sequence for Ensete ventricosum, the Drought-Tolerant Tree Against Hunger.</title>
        <authorList>
            <person name="Harrison J."/>
            <person name="Moore K.A."/>
            <person name="Paszkiewicz K."/>
            <person name="Jones T."/>
            <person name="Grant M."/>
            <person name="Ambacheew D."/>
            <person name="Muzemil S."/>
            <person name="Studholme D.J."/>
        </authorList>
    </citation>
    <scope>NUCLEOTIDE SEQUENCE [LARGE SCALE GENOMIC DNA]</scope>
</reference>
<comment type="caution">
    <text evidence="17">The sequence shown here is derived from an EMBL/GenBank/DDBJ whole genome shotgun (WGS) entry which is preliminary data.</text>
</comment>
<dbReference type="Pfam" id="PF04043">
    <property type="entry name" value="PMEI"/>
    <property type="match status" value="1"/>
</dbReference>
<sequence>MRKFQYTSSPRPRLLFVTMAALLSLPLLLLFVILPSSAPASPPPLPPEIAQACGATRFPSSCHSALSQSPDLPSSPSALQLLSAAVAAPSDALPSSRSQAESILASADANPARAAAARDCLEHLSLSARRLSAASAALPAGRLADARAWAGAALLYQYDCWSAFKYVNSTRRVADAMASLLDLTALTSNALSMIAAFQRFGADISLWVPPQTERDGYWGDSPAVAAGGGTDSLRPANDATTFPSDRPPNATVCKTGSCDYQSVQDAVAAAPDFALDRFVIVIKAGVYEETVRVPFEKTNLVLLGEGMGATVITGSQNVGHNQDVTTYHSATVGVLGDGFAARDLTFENTAGPGAHQAVAFRSDSDQSILESVEFRGHQDTLYARSLRQLYRKCRIAGTVDFIFGNSASVFDRCVIEVVPRAEGPRKAGTNPVAAHGRTDPAQATGFVFSDCAINGSDDYLAAYQRKPGAHRAYLGRPWKEYSRTVYVNCYMGEVVMPEGWLPWRGDFALSTLFYGEHGNSGPGANAEARVGWSSQILPEHVGMYSVETFIQGGEWVPSEQ</sequence>
<dbReference type="PROSITE" id="PS00503">
    <property type="entry name" value="PECTINESTERASE_2"/>
    <property type="match status" value="1"/>
</dbReference>
<dbReference type="SUPFAM" id="SSF51126">
    <property type="entry name" value="Pectin lyase-like"/>
    <property type="match status" value="1"/>
</dbReference>
<dbReference type="InterPro" id="IPR000070">
    <property type="entry name" value="Pectinesterase_cat"/>
</dbReference>
<dbReference type="FunFam" id="1.20.140.40:FF:000021">
    <property type="entry name" value="Probable pectinesterase/pectinesterase inhibitor 51"/>
    <property type="match status" value="1"/>
</dbReference>
<dbReference type="InterPro" id="IPR011050">
    <property type="entry name" value="Pectin_lyase_fold/virulence"/>
</dbReference>
<evidence type="ECO:0000256" key="2">
    <source>
        <dbReference type="ARBA" id="ARBA00005184"/>
    </source>
</evidence>
<evidence type="ECO:0000256" key="10">
    <source>
        <dbReference type="ARBA" id="ARBA00023180"/>
    </source>
</evidence>
<dbReference type="Gene3D" id="2.160.20.10">
    <property type="entry name" value="Single-stranded right-handed beta-helix, Pectin lyase-like"/>
    <property type="match status" value="1"/>
</dbReference>
<feature type="signal peptide" evidence="15">
    <location>
        <begin position="1"/>
        <end position="40"/>
    </location>
</feature>
<gene>
    <name evidence="17" type="ORF">B296_00001251</name>
</gene>
<evidence type="ECO:0000256" key="9">
    <source>
        <dbReference type="ARBA" id="ARBA00023157"/>
    </source>
</evidence>
<keyword evidence="9" id="KW-1015">Disulfide bond</keyword>
<dbReference type="GO" id="GO:0030599">
    <property type="term" value="F:pectinesterase activity"/>
    <property type="evidence" value="ECO:0007669"/>
    <property type="project" value="UniProtKB-UniRule"/>
</dbReference>
<evidence type="ECO:0000256" key="13">
    <source>
        <dbReference type="PROSITE-ProRule" id="PRU10040"/>
    </source>
</evidence>
<dbReference type="InterPro" id="IPR035513">
    <property type="entry name" value="Invertase/methylesterase_inhib"/>
</dbReference>